<proteinExistence type="predicted"/>
<dbReference type="AlphaFoldDB" id="A0A8S9ZKD6"/>
<evidence type="ECO:0000256" key="1">
    <source>
        <dbReference type="SAM" id="MobiDB-lite"/>
    </source>
</evidence>
<name>A0A8S9ZKD6_9BILA</name>
<feature type="compositionally biased region" description="Basic and acidic residues" evidence="1">
    <location>
        <begin position="65"/>
        <end position="81"/>
    </location>
</feature>
<dbReference type="Proteomes" id="UP000605970">
    <property type="component" value="Unassembled WGS sequence"/>
</dbReference>
<dbReference type="EMBL" id="JABEBT010000072">
    <property type="protein sequence ID" value="KAF7633645.1"/>
    <property type="molecule type" value="Genomic_DNA"/>
</dbReference>
<evidence type="ECO:0000313" key="3">
    <source>
        <dbReference type="EMBL" id="KAF7633645.1"/>
    </source>
</evidence>
<organism evidence="3 4">
    <name type="scientific">Meloidogyne graminicola</name>
    <dbReference type="NCBI Taxonomy" id="189291"/>
    <lineage>
        <taxon>Eukaryota</taxon>
        <taxon>Metazoa</taxon>
        <taxon>Ecdysozoa</taxon>
        <taxon>Nematoda</taxon>
        <taxon>Chromadorea</taxon>
        <taxon>Rhabditida</taxon>
        <taxon>Tylenchina</taxon>
        <taxon>Tylenchomorpha</taxon>
        <taxon>Tylenchoidea</taxon>
        <taxon>Meloidogynidae</taxon>
        <taxon>Meloidogyninae</taxon>
        <taxon>Meloidogyne</taxon>
    </lineage>
</organism>
<feature type="chain" id="PRO_5035928607" evidence="2">
    <location>
        <begin position="19"/>
        <end position="116"/>
    </location>
</feature>
<feature type="region of interest" description="Disordered" evidence="1">
    <location>
        <begin position="59"/>
        <end position="116"/>
    </location>
</feature>
<keyword evidence="2" id="KW-0732">Signal</keyword>
<sequence>MFKLLFLILIINLMLIDASMIGKEHQGEGKEEFTLRRKRSTSNKAIKYAVGAALGAGAALSNPKVKPEDKNTKNKNQENKRKNSSNSKDPESIFTRKPKPSRDEQIHAGLTKAILN</sequence>
<comment type="caution">
    <text evidence="3">The sequence shown here is derived from an EMBL/GenBank/DDBJ whole genome shotgun (WGS) entry which is preliminary data.</text>
</comment>
<reference evidence="3" key="1">
    <citation type="journal article" date="2020" name="Ecol. Evol.">
        <title>Genome structure and content of the rice root-knot nematode (Meloidogyne graminicola).</title>
        <authorList>
            <person name="Phan N.T."/>
            <person name="Danchin E.G.J."/>
            <person name="Klopp C."/>
            <person name="Perfus-Barbeoch L."/>
            <person name="Kozlowski D.K."/>
            <person name="Koutsovoulos G.D."/>
            <person name="Lopez-Roques C."/>
            <person name="Bouchez O."/>
            <person name="Zahm M."/>
            <person name="Besnard G."/>
            <person name="Bellafiore S."/>
        </authorList>
    </citation>
    <scope>NUCLEOTIDE SEQUENCE</scope>
    <source>
        <strain evidence="3">VN-18</strain>
    </source>
</reference>
<keyword evidence="4" id="KW-1185">Reference proteome</keyword>
<accession>A0A8S9ZKD6</accession>
<evidence type="ECO:0000313" key="4">
    <source>
        <dbReference type="Proteomes" id="UP000605970"/>
    </source>
</evidence>
<gene>
    <name evidence="3" type="ORF">Mgra_00006954</name>
</gene>
<protein>
    <submittedName>
        <fullName evidence="3">Uncharacterized protein</fullName>
    </submittedName>
</protein>
<evidence type="ECO:0000256" key="2">
    <source>
        <dbReference type="SAM" id="SignalP"/>
    </source>
</evidence>
<feature type="signal peptide" evidence="2">
    <location>
        <begin position="1"/>
        <end position="18"/>
    </location>
</feature>